<gene>
    <name evidence="3" type="ORF">BCV70DRAFT_51156</name>
</gene>
<dbReference type="InterPro" id="IPR051091">
    <property type="entry name" value="O-Glucosyltr/Glycosyltrsf_90"/>
</dbReference>
<proteinExistence type="predicted"/>
<name>A0A317XWV6_9BASI</name>
<protein>
    <recommendedName>
        <fullName evidence="2">Glycosyl transferase CAP10 domain-containing protein</fullName>
    </recommendedName>
</protein>
<keyword evidence="1" id="KW-0812">Transmembrane</keyword>
<dbReference type="Proteomes" id="UP000246740">
    <property type="component" value="Unassembled WGS sequence"/>
</dbReference>
<evidence type="ECO:0000313" key="3">
    <source>
        <dbReference type="EMBL" id="PWZ01781.1"/>
    </source>
</evidence>
<accession>A0A317XWV6</accession>
<evidence type="ECO:0000313" key="4">
    <source>
        <dbReference type="Proteomes" id="UP000246740"/>
    </source>
</evidence>
<evidence type="ECO:0000259" key="2">
    <source>
        <dbReference type="Pfam" id="PF05686"/>
    </source>
</evidence>
<keyword evidence="1" id="KW-1133">Transmembrane helix</keyword>
<organism evidence="3 4">
    <name type="scientific">Testicularia cyperi</name>
    <dbReference type="NCBI Taxonomy" id="1882483"/>
    <lineage>
        <taxon>Eukaryota</taxon>
        <taxon>Fungi</taxon>
        <taxon>Dikarya</taxon>
        <taxon>Basidiomycota</taxon>
        <taxon>Ustilaginomycotina</taxon>
        <taxon>Ustilaginomycetes</taxon>
        <taxon>Ustilaginales</taxon>
        <taxon>Anthracoideaceae</taxon>
        <taxon>Testicularia</taxon>
    </lineage>
</organism>
<keyword evidence="1" id="KW-0472">Membrane</keyword>
<evidence type="ECO:0000256" key="1">
    <source>
        <dbReference type="SAM" id="Phobius"/>
    </source>
</evidence>
<dbReference type="EMBL" id="KZ819189">
    <property type="protein sequence ID" value="PWZ01781.1"/>
    <property type="molecule type" value="Genomic_DNA"/>
</dbReference>
<dbReference type="PANTHER" id="PTHR12203">
    <property type="entry name" value="KDEL LYS-ASP-GLU-LEU CONTAINING - RELATED"/>
    <property type="match status" value="1"/>
</dbReference>
<dbReference type="AlphaFoldDB" id="A0A317XWV6"/>
<dbReference type="OrthoDB" id="541052at2759"/>
<sequence length="585" mass="67670">MLTTFARWTAPFGYLPVYQNETTGSSTAPAHRIWVRRRRCLYPVLLLALVISLLLSSSANLRAWSRSGVARSRSWLSSVHQQVNCEDVHADVRAVECHVRRAQEHMQETLLRQSKTYKAAVRNYRKRYKRQPPPGFQDWFEFAVAHNATLIDDYDQLEMDLQPLRNIPAPLLRQRMQNALNFQAMNLHQWRFAPGKATLHDWSGNKVGEDSELFRSTMDILAPIMDKLPSLSILQNWDDKMRVCGPRDQQDNHSPSLSLVNTTGMPDNVGWLTHGCPRDSSTKSPLAIDRPSIDACEKVQEWMPLHGISHIPHHCFNTTIPMFSLGRVSSFQDLTRPSWWCASSNYRLFKPGDKDKIAYADKNDTLYWRGRTTGANNIDPYFRMAHRQRFVTLGQHMRIATEALKRGEEIRDTLRMPNLPLQFTAEQIDALSRLEPSNFDINFVELWCDDVETCRQWKSRIPSTAKAPLSNAFKNKFLFDLDGNSVSGRFYRFLDSNSLPFKQTIYVEWHDGRIVPWLHYVPISLEMDEVPLLLDYFLNDPDGILIGEFLANEGKRWAESSLRVVDLTIYFYRQLLELAHIIGQD</sequence>
<reference evidence="3 4" key="1">
    <citation type="journal article" date="2018" name="Mol. Biol. Evol.">
        <title>Broad Genomic Sampling Reveals a Smut Pathogenic Ancestry of the Fungal Clade Ustilaginomycotina.</title>
        <authorList>
            <person name="Kijpornyongpan T."/>
            <person name="Mondo S.J."/>
            <person name="Barry K."/>
            <person name="Sandor L."/>
            <person name="Lee J."/>
            <person name="Lipzen A."/>
            <person name="Pangilinan J."/>
            <person name="LaButti K."/>
            <person name="Hainaut M."/>
            <person name="Henrissat B."/>
            <person name="Grigoriev I.V."/>
            <person name="Spatafora J.W."/>
            <person name="Aime M.C."/>
        </authorList>
    </citation>
    <scope>NUCLEOTIDE SEQUENCE [LARGE SCALE GENOMIC DNA]</scope>
    <source>
        <strain evidence="3 4">MCA 3645</strain>
    </source>
</reference>
<dbReference type="PANTHER" id="PTHR12203:SF118">
    <property type="entry name" value="BETA-1,2-XYLOSYLTRANSFERASE 1"/>
    <property type="match status" value="1"/>
</dbReference>
<dbReference type="Pfam" id="PF05686">
    <property type="entry name" value="Glyco_transf_90"/>
    <property type="match status" value="1"/>
</dbReference>
<feature type="transmembrane region" description="Helical" evidence="1">
    <location>
        <begin position="40"/>
        <end position="59"/>
    </location>
</feature>
<feature type="domain" description="Glycosyl transferase CAP10" evidence="2">
    <location>
        <begin position="446"/>
        <end position="579"/>
    </location>
</feature>
<keyword evidence="4" id="KW-1185">Reference proteome</keyword>
<dbReference type="InterPro" id="IPR006598">
    <property type="entry name" value="CAP10"/>
</dbReference>
<dbReference type="InParanoid" id="A0A317XWV6"/>